<dbReference type="Gene3D" id="3.90.550.10">
    <property type="entry name" value="Spore Coat Polysaccharide Biosynthesis Protein SpsA, Chain A"/>
    <property type="match status" value="1"/>
</dbReference>
<evidence type="ECO:0000259" key="1">
    <source>
        <dbReference type="Pfam" id="PF00535"/>
    </source>
</evidence>
<keyword evidence="3" id="KW-1185">Reference proteome</keyword>
<dbReference type="OrthoDB" id="5393620at2"/>
<protein>
    <submittedName>
        <fullName evidence="2">Glycosyl transferase, family 2</fullName>
    </submittedName>
</protein>
<dbReference type="HOGENOM" id="CLU_823260_0_0_7"/>
<dbReference type="Proteomes" id="UP000006732">
    <property type="component" value="Chromosome"/>
</dbReference>
<proteinExistence type="predicted"/>
<dbReference type="STRING" id="338966.Ppro_3593"/>
<dbReference type="CAZy" id="GT2">
    <property type="family name" value="Glycosyltransferase Family 2"/>
</dbReference>
<evidence type="ECO:0000313" key="2">
    <source>
        <dbReference type="EMBL" id="ABL01185.1"/>
    </source>
</evidence>
<dbReference type="InterPro" id="IPR029044">
    <property type="entry name" value="Nucleotide-diphossugar_trans"/>
</dbReference>
<dbReference type="InterPro" id="IPR001173">
    <property type="entry name" value="Glyco_trans_2-like"/>
</dbReference>
<dbReference type="RefSeq" id="WP_011737398.1">
    <property type="nucleotide sequence ID" value="NC_008609.1"/>
</dbReference>
<dbReference type="EMBL" id="CP000482">
    <property type="protein sequence ID" value="ABL01185.1"/>
    <property type="molecule type" value="Genomic_DNA"/>
</dbReference>
<dbReference type="PANTHER" id="PTHR43179:SF7">
    <property type="entry name" value="RHAMNOSYLTRANSFERASE WBBL"/>
    <property type="match status" value="1"/>
</dbReference>
<sequence>MPSPSIDIIVPVWNSPFQARACLSAILTHSPGVRLIIVDNGSDRQTQLVLEEFSEPLGENCLFISSDRNLGLVPAINMGLSRSDGDCAVIVRPHVTVSEGWLEGLVEAADAGLASPLFSGPGAPFPPPLARGCSRMETFDVSFSTLALRTELYMLLGGFDEKLDGGQWCLHDYVSRAASRGYRTCVTSASTVVCAVAPVLGSDARRRELVQASRNRCIERWGEGRHYGVYFGRGVAAESLADAIETILAGARRGHRFTLVLHAGQAAQFRCLGWDSLHTSIRLRVLSRLMPQRALRRVCDDYPEMIRVSDAAGSGFGEGAALLPFGDMARDLDFPDNAHYGRSAHA</sequence>
<feature type="domain" description="Glycosyltransferase 2-like" evidence="1">
    <location>
        <begin position="8"/>
        <end position="111"/>
    </location>
</feature>
<gene>
    <name evidence="2" type="ordered locus">Ppro_3593</name>
</gene>
<dbReference type="KEGG" id="ppd:Ppro_3593"/>
<dbReference type="GO" id="GO:0016740">
    <property type="term" value="F:transferase activity"/>
    <property type="evidence" value="ECO:0007669"/>
    <property type="project" value="UniProtKB-KW"/>
</dbReference>
<evidence type="ECO:0000313" key="3">
    <source>
        <dbReference type="Proteomes" id="UP000006732"/>
    </source>
</evidence>
<reference evidence="2 3" key="1">
    <citation type="submission" date="2006-10" db="EMBL/GenBank/DDBJ databases">
        <title>Complete sequence of chromosome of Pelobacter propionicus DSM 2379.</title>
        <authorList>
            <consortium name="US DOE Joint Genome Institute"/>
            <person name="Copeland A."/>
            <person name="Lucas S."/>
            <person name="Lapidus A."/>
            <person name="Barry K."/>
            <person name="Detter J.C."/>
            <person name="Glavina del Rio T."/>
            <person name="Hammon N."/>
            <person name="Israni S."/>
            <person name="Dalin E."/>
            <person name="Tice H."/>
            <person name="Pitluck S."/>
            <person name="Saunders E."/>
            <person name="Brettin T."/>
            <person name="Bruce D."/>
            <person name="Han C."/>
            <person name="Tapia R."/>
            <person name="Schmutz J."/>
            <person name="Larimer F."/>
            <person name="Land M."/>
            <person name="Hauser L."/>
            <person name="Kyrpides N."/>
            <person name="Kim E."/>
            <person name="Lovley D."/>
            <person name="Richardson P."/>
        </authorList>
    </citation>
    <scope>NUCLEOTIDE SEQUENCE [LARGE SCALE GENOMIC DNA]</scope>
    <source>
        <strain evidence="3">DSM 2379 / NBRC 103807 / OttBd1</strain>
    </source>
</reference>
<name>A1AV14_PELPD</name>
<keyword evidence="2" id="KW-0808">Transferase</keyword>
<dbReference type="AlphaFoldDB" id="A1AV14"/>
<dbReference type="PANTHER" id="PTHR43179">
    <property type="entry name" value="RHAMNOSYLTRANSFERASE WBBL"/>
    <property type="match status" value="1"/>
</dbReference>
<dbReference type="SUPFAM" id="SSF53448">
    <property type="entry name" value="Nucleotide-diphospho-sugar transferases"/>
    <property type="match status" value="1"/>
</dbReference>
<accession>A1AV14</accession>
<organism evidence="2 3">
    <name type="scientific">Pelobacter propionicus (strain DSM 2379 / NBRC 103807 / OttBd1)</name>
    <dbReference type="NCBI Taxonomy" id="338966"/>
    <lineage>
        <taxon>Bacteria</taxon>
        <taxon>Pseudomonadati</taxon>
        <taxon>Thermodesulfobacteriota</taxon>
        <taxon>Desulfuromonadia</taxon>
        <taxon>Desulfuromonadales</taxon>
        <taxon>Desulfuromonadaceae</taxon>
        <taxon>Pelobacter</taxon>
    </lineage>
</organism>
<dbReference type="eggNOG" id="COG1216">
    <property type="taxonomic scope" value="Bacteria"/>
</dbReference>
<dbReference type="Pfam" id="PF00535">
    <property type="entry name" value="Glycos_transf_2"/>
    <property type="match status" value="1"/>
</dbReference>